<comment type="caution">
    <text evidence="6">The sequence shown here is derived from an EMBL/GenBank/DDBJ whole genome shotgun (WGS) entry which is preliminary data.</text>
</comment>
<dbReference type="CDD" id="cd10028">
    <property type="entry name" value="UDG-F2_TDG_MUG"/>
    <property type="match status" value="1"/>
</dbReference>
<dbReference type="SMART" id="SM00986">
    <property type="entry name" value="UDG"/>
    <property type="match status" value="1"/>
</dbReference>
<dbReference type="PANTHER" id="PTHR12159:SF9">
    <property type="entry name" value="G_T MISMATCH-SPECIFIC THYMINE DNA GLYCOSYLASE"/>
    <property type="match status" value="1"/>
</dbReference>
<dbReference type="InterPro" id="IPR036895">
    <property type="entry name" value="Uracil-DNA_glycosylase-like_sf"/>
</dbReference>
<reference evidence="6 7" key="1">
    <citation type="submission" date="2018-06" db="EMBL/GenBank/DDBJ databases">
        <title>Freshwater and sediment microbial communities from various areas in North America, analyzing microbe dynamics in response to fracking.</title>
        <authorList>
            <person name="Lamendella R."/>
        </authorList>
    </citation>
    <scope>NUCLEOTIDE SEQUENCE [LARGE SCALE GENOMIC DNA]</scope>
    <source>
        <strain evidence="6 7">3b_TX</strain>
    </source>
</reference>
<evidence type="ECO:0000256" key="1">
    <source>
        <dbReference type="ARBA" id="ARBA00022763"/>
    </source>
</evidence>
<gene>
    <name evidence="6" type="ORF">DFO65_103159</name>
</gene>
<evidence type="ECO:0000256" key="4">
    <source>
        <dbReference type="SAM" id="MobiDB-lite"/>
    </source>
</evidence>
<organism evidence="6 7">
    <name type="scientific">Brevibacterium celere</name>
    <dbReference type="NCBI Taxonomy" id="225845"/>
    <lineage>
        <taxon>Bacteria</taxon>
        <taxon>Bacillati</taxon>
        <taxon>Actinomycetota</taxon>
        <taxon>Actinomycetes</taxon>
        <taxon>Micrococcales</taxon>
        <taxon>Brevibacteriaceae</taxon>
        <taxon>Brevibacterium</taxon>
    </lineage>
</organism>
<dbReference type="GO" id="GO:0008263">
    <property type="term" value="F:pyrimidine-specific mismatch base pair DNA N-glycosylase activity"/>
    <property type="evidence" value="ECO:0007669"/>
    <property type="project" value="TreeGrafter"/>
</dbReference>
<name>A0A366IKW8_9MICO</name>
<dbReference type="PANTHER" id="PTHR12159">
    <property type="entry name" value="G/T AND G/U MISMATCH-SPECIFIC DNA GLYCOSYLASE"/>
    <property type="match status" value="1"/>
</dbReference>
<dbReference type="AlphaFoldDB" id="A0A366IKW8"/>
<proteinExistence type="predicted"/>
<dbReference type="Pfam" id="PF03167">
    <property type="entry name" value="UDG"/>
    <property type="match status" value="1"/>
</dbReference>
<feature type="domain" description="Uracil-DNA glycosylase-like" evidence="5">
    <location>
        <begin position="40"/>
        <end position="213"/>
    </location>
</feature>
<dbReference type="SMART" id="SM00987">
    <property type="entry name" value="UreE_C"/>
    <property type="match status" value="1"/>
</dbReference>
<dbReference type="InterPro" id="IPR015637">
    <property type="entry name" value="MUG/TDG"/>
</dbReference>
<dbReference type="InterPro" id="IPR005122">
    <property type="entry name" value="Uracil-DNA_glycosylase-like"/>
</dbReference>
<evidence type="ECO:0000313" key="7">
    <source>
        <dbReference type="Proteomes" id="UP000253509"/>
    </source>
</evidence>
<dbReference type="RefSeq" id="WP_220151241.1">
    <property type="nucleotide sequence ID" value="NZ_QNSB01000003.1"/>
</dbReference>
<feature type="region of interest" description="Disordered" evidence="4">
    <location>
        <begin position="1"/>
        <end position="20"/>
    </location>
</feature>
<sequence length="225" mass="24600">MSADDYISTRRPSPLGGRKPTKADLARFAVDDPDAIDDVLPIDGARLKLLIVGINPGLWTVAVNAPFARPGNRFWPSLHRAGLTDTEVDASRGLDPSDEAALLERGIGITNIVGRATARADELTRQELRDGSARLTERVRELRPRCVAIAGITAYRIGFSQPRARLGEQDTDLIPDWPAEVALHVVPQPSGLNAHHTVDSLAGIWRELWADIEDRPVTSRRPASE</sequence>
<evidence type="ECO:0000256" key="3">
    <source>
        <dbReference type="ARBA" id="ARBA00023204"/>
    </source>
</evidence>
<dbReference type="Proteomes" id="UP000253509">
    <property type="component" value="Unassembled WGS sequence"/>
</dbReference>
<keyword evidence="2" id="KW-0378">Hydrolase</keyword>
<evidence type="ECO:0000256" key="2">
    <source>
        <dbReference type="ARBA" id="ARBA00022801"/>
    </source>
</evidence>
<dbReference type="Gene3D" id="3.40.470.10">
    <property type="entry name" value="Uracil-DNA glycosylase-like domain"/>
    <property type="match status" value="1"/>
</dbReference>
<protein>
    <submittedName>
        <fullName evidence="6">G/U mismatch-specific uracil-DNA glycosylase</fullName>
    </submittedName>
</protein>
<keyword evidence="1" id="KW-0227">DNA damage</keyword>
<dbReference type="GO" id="GO:0006285">
    <property type="term" value="P:base-excision repair, AP site formation"/>
    <property type="evidence" value="ECO:0007669"/>
    <property type="project" value="InterPro"/>
</dbReference>
<accession>A0A366IKW8</accession>
<dbReference type="SUPFAM" id="SSF52141">
    <property type="entry name" value="Uracil-DNA glycosylase-like"/>
    <property type="match status" value="1"/>
</dbReference>
<keyword evidence="3" id="KW-0234">DNA repair</keyword>
<dbReference type="EMBL" id="QNSB01000003">
    <property type="protein sequence ID" value="RBP72868.1"/>
    <property type="molecule type" value="Genomic_DNA"/>
</dbReference>
<evidence type="ECO:0000259" key="5">
    <source>
        <dbReference type="SMART" id="SM00986"/>
    </source>
</evidence>
<keyword evidence="7" id="KW-1185">Reference proteome</keyword>
<dbReference type="GO" id="GO:0004844">
    <property type="term" value="F:uracil DNA N-glycosylase activity"/>
    <property type="evidence" value="ECO:0007669"/>
    <property type="project" value="TreeGrafter"/>
</dbReference>
<evidence type="ECO:0000313" key="6">
    <source>
        <dbReference type="EMBL" id="RBP72868.1"/>
    </source>
</evidence>